<dbReference type="Gene3D" id="3.20.20.140">
    <property type="entry name" value="Metal-dependent hydrolases"/>
    <property type="match status" value="1"/>
</dbReference>
<dbReference type="SUPFAM" id="SSF89550">
    <property type="entry name" value="PHP domain-like"/>
    <property type="match status" value="1"/>
</dbReference>
<dbReference type="InterPro" id="IPR050243">
    <property type="entry name" value="PHP_phosphatase"/>
</dbReference>
<organism evidence="2 3">
    <name type="scientific">Candidatus Avisuccinivibrio stercorigallinarum</name>
    <dbReference type="NCBI Taxonomy" id="2840704"/>
    <lineage>
        <taxon>Bacteria</taxon>
        <taxon>Pseudomonadati</taxon>
        <taxon>Pseudomonadota</taxon>
        <taxon>Gammaproteobacteria</taxon>
        <taxon>Aeromonadales</taxon>
        <taxon>Succinivibrionaceae</taxon>
        <taxon>Succinivibrionaceae incertae sedis</taxon>
        <taxon>Candidatus Avisuccinivibrio</taxon>
    </lineage>
</organism>
<dbReference type="PANTHER" id="PTHR36928:SF1">
    <property type="entry name" value="PHOSPHATASE YCDX-RELATED"/>
    <property type="match status" value="1"/>
</dbReference>
<dbReference type="InterPro" id="IPR016195">
    <property type="entry name" value="Pol/histidinol_Pase-like"/>
</dbReference>
<dbReference type="CDD" id="cd07437">
    <property type="entry name" value="PHP_HisPPase_Ycdx_like"/>
    <property type="match status" value="1"/>
</dbReference>
<gene>
    <name evidence="2" type="ORF">IAB19_03615</name>
</gene>
<evidence type="ECO:0000259" key="1">
    <source>
        <dbReference type="SMART" id="SM00481"/>
    </source>
</evidence>
<protein>
    <submittedName>
        <fullName evidence="2">PHP domain-containing protein</fullName>
    </submittedName>
</protein>
<evidence type="ECO:0000313" key="3">
    <source>
        <dbReference type="Proteomes" id="UP000823631"/>
    </source>
</evidence>
<dbReference type="PANTHER" id="PTHR36928">
    <property type="entry name" value="PHOSPHATASE YCDX-RELATED"/>
    <property type="match status" value="1"/>
</dbReference>
<dbReference type="EMBL" id="JADINH010000075">
    <property type="protein sequence ID" value="MBO8415454.1"/>
    <property type="molecule type" value="Genomic_DNA"/>
</dbReference>
<proteinExistence type="predicted"/>
<reference evidence="2" key="2">
    <citation type="journal article" date="2021" name="PeerJ">
        <title>Extensive microbial diversity within the chicken gut microbiome revealed by metagenomics and culture.</title>
        <authorList>
            <person name="Gilroy R."/>
            <person name="Ravi A."/>
            <person name="Getino M."/>
            <person name="Pursley I."/>
            <person name="Horton D.L."/>
            <person name="Alikhan N.F."/>
            <person name="Baker D."/>
            <person name="Gharbi K."/>
            <person name="Hall N."/>
            <person name="Watson M."/>
            <person name="Adriaenssens E.M."/>
            <person name="Foster-Nyarko E."/>
            <person name="Jarju S."/>
            <person name="Secka A."/>
            <person name="Antonio M."/>
            <person name="Oren A."/>
            <person name="Chaudhuri R.R."/>
            <person name="La Ragione R."/>
            <person name="Hildebrand F."/>
            <person name="Pallen M.J."/>
        </authorList>
    </citation>
    <scope>NUCLEOTIDE SEQUENCE</scope>
    <source>
        <strain evidence="2">17213</strain>
    </source>
</reference>
<reference evidence="2" key="1">
    <citation type="submission" date="2020-10" db="EMBL/GenBank/DDBJ databases">
        <authorList>
            <person name="Gilroy R."/>
        </authorList>
    </citation>
    <scope>NUCLEOTIDE SEQUENCE</scope>
    <source>
        <strain evidence="2">17213</strain>
    </source>
</reference>
<dbReference type="GO" id="GO:0042578">
    <property type="term" value="F:phosphoric ester hydrolase activity"/>
    <property type="evidence" value="ECO:0007669"/>
    <property type="project" value="TreeGrafter"/>
</dbReference>
<dbReference type="AlphaFoldDB" id="A0A9D9DBP1"/>
<dbReference type="InterPro" id="IPR004013">
    <property type="entry name" value="PHP_dom"/>
</dbReference>
<sequence length="247" mass="27447">MRYLVDLHTHTTASGHAYSTIIETAQYAAKRGLQLFATTDHGPAIQGGPHAIHFRNLHIVPYVVEDVALLRGVELNIMPDGSVDLPDETLAKLDIVLAGFHGHYHPRCMEDDTNTLIKVMASGKVDIIAHPDNRTYQLDYQRLCEASLEYKVALEINASSVVVRPGSEDNLRTMLAVARKVGNPLSLGSDAHFAYKVGDFRSVMPFIEEAEIPACQIINVSPCAVLDFLESRGHKRIDELRERFEFA</sequence>
<comment type="caution">
    <text evidence="2">The sequence shown here is derived from an EMBL/GenBank/DDBJ whole genome shotgun (WGS) entry which is preliminary data.</text>
</comment>
<dbReference type="InterPro" id="IPR003141">
    <property type="entry name" value="Pol/His_phosphatase_N"/>
</dbReference>
<dbReference type="GO" id="GO:0071978">
    <property type="term" value="P:bacterial-type flagellum-dependent swarming motility"/>
    <property type="evidence" value="ECO:0007669"/>
    <property type="project" value="TreeGrafter"/>
</dbReference>
<dbReference type="SMART" id="SM00481">
    <property type="entry name" value="POLIIIAc"/>
    <property type="match status" value="1"/>
</dbReference>
<dbReference type="Pfam" id="PF02811">
    <property type="entry name" value="PHP"/>
    <property type="match status" value="1"/>
</dbReference>
<evidence type="ECO:0000313" key="2">
    <source>
        <dbReference type="EMBL" id="MBO8415454.1"/>
    </source>
</evidence>
<name>A0A9D9DBP1_9GAMM</name>
<dbReference type="GO" id="GO:0008270">
    <property type="term" value="F:zinc ion binding"/>
    <property type="evidence" value="ECO:0007669"/>
    <property type="project" value="TreeGrafter"/>
</dbReference>
<dbReference type="Proteomes" id="UP000823631">
    <property type="component" value="Unassembled WGS sequence"/>
</dbReference>
<dbReference type="GO" id="GO:0005829">
    <property type="term" value="C:cytosol"/>
    <property type="evidence" value="ECO:0007669"/>
    <property type="project" value="TreeGrafter"/>
</dbReference>
<dbReference type="NCBIfam" id="NF006702">
    <property type="entry name" value="PRK09248.1"/>
    <property type="match status" value="1"/>
</dbReference>
<accession>A0A9D9DBP1</accession>
<feature type="domain" description="Polymerase/histidinol phosphatase N-terminal" evidence="1">
    <location>
        <begin position="5"/>
        <end position="79"/>
    </location>
</feature>